<reference evidence="3 4" key="1">
    <citation type="submission" date="2019-10" db="EMBL/GenBank/DDBJ databases">
        <title>Nocardia macrotermitis sp. nov. and Nocardia aurantia sp. nov., isolated from the gut of fungus growing-termite Macrotermes natalensis.</title>
        <authorList>
            <person name="Benndorf R."/>
            <person name="Schwitalla J."/>
            <person name="Martin K."/>
            <person name="De Beer W."/>
            <person name="Kaster A.-K."/>
            <person name="Vollmers J."/>
            <person name="Poulsen M."/>
            <person name="Beemelmanns C."/>
        </authorList>
    </citation>
    <scope>NUCLEOTIDE SEQUENCE [LARGE SCALE GENOMIC DNA]</scope>
    <source>
        <strain evidence="3 4">RB20</strain>
    </source>
</reference>
<keyword evidence="2" id="KW-1133">Transmembrane helix</keyword>
<evidence type="ECO:0000256" key="1">
    <source>
        <dbReference type="SAM" id="MobiDB-lite"/>
    </source>
</evidence>
<dbReference type="RefSeq" id="WP_194289683.1">
    <property type="nucleotide sequence ID" value="NZ_WEGK01000001.1"/>
</dbReference>
<keyword evidence="2" id="KW-0812">Transmembrane</keyword>
<keyword evidence="4" id="KW-1185">Reference proteome</keyword>
<feature type="region of interest" description="Disordered" evidence="1">
    <location>
        <begin position="23"/>
        <end position="50"/>
    </location>
</feature>
<evidence type="ECO:0000313" key="4">
    <source>
        <dbReference type="Proteomes" id="UP000438448"/>
    </source>
</evidence>
<sequence length="438" mass="48866">MGGAQLPPQRPVGQPPVAGAVAVNFVPSGGGAADTRQPDVPVKQPPLPPDRAMLHRTEQTRTYPCSACGGQLQFDIASQKLRCPNCGNYSEIEAPRTPVMARDLREAMGELRALQSTTSGPEVTGNHEIKCQSCGGTTSFVGSLTATRCPYCATPIQRDDVHNAPARLPVDGVVPFRIDEKNARSLVEKWVSGRWFAPSEFKKYKRMGSFASVYHAYFTYNADTHTYYQGEQGIEYTETYRDSDGDEQTVTRVRWYPVQGEVANQFVDVPVLANEHTDRERIKTLEPWPVEDATTYSPEYVAGHLARTYDRDAEESLPEARSEMEGEIERTVRRDIGGDQQRIHSLNSTWNSLAYKHVLLPIWLLTVIYMDRPFNVYINGLTGEVSGERPWSKIKIAIAVTLAILVVVAIIVLYMKFGHHSTGHGSTTTVHHHSTHRR</sequence>
<dbReference type="Proteomes" id="UP000438448">
    <property type="component" value="Unassembled WGS sequence"/>
</dbReference>
<dbReference type="PANTHER" id="PTHR37826:SF3">
    <property type="entry name" value="J DOMAIN-CONTAINING PROTEIN"/>
    <property type="match status" value="1"/>
</dbReference>
<evidence type="ECO:0000313" key="3">
    <source>
        <dbReference type="EMBL" id="MQY17319.1"/>
    </source>
</evidence>
<dbReference type="Gene3D" id="2.20.28.30">
    <property type="entry name" value="RNA polymerase ii, chain L"/>
    <property type="match status" value="1"/>
</dbReference>
<keyword evidence="2" id="KW-0472">Membrane</keyword>
<organism evidence="3 4">
    <name type="scientific">Nocardia macrotermitis</name>
    <dbReference type="NCBI Taxonomy" id="2585198"/>
    <lineage>
        <taxon>Bacteria</taxon>
        <taxon>Bacillati</taxon>
        <taxon>Actinomycetota</taxon>
        <taxon>Actinomycetes</taxon>
        <taxon>Mycobacteriales</taxon>
        <taxon>Nocardiaceae</taxon>
        <taxon>Nocardia</taxon>
    </lineage>
</organism>
<gene>
    <name evidence="3" type="ORF">NRB20_03820</name>
</gene>
<protein>
    <recommendedName>
        <fullName evidence="5">DNA-directed RNA polymerase subunit P</fullName>
    </recommendedName>
</protein>
<dbReference type="EMBL" id="WEGK01000001">
    <property type="protein sequence ID" value="MQY17319.1"/>
    <property type="molecule type" value="Genomic_DNA"/>
</dbReference>
<evidence type="ECO:0008006" key="5">
    <source>
        <dbReference type="Google" id="ProtNLM"/>
    </source>
</evidence>
<comment type="caution">
    <text evidence="3">The sequence shown here is derived from an EMBL/GenBank/DDBJ whole genome shotgun (WGS) entry which is preliminary data.</text>
</comment>
<name>A0A7K0CUY0_9NOCA</name>
<dbReference type="AlphaFoldDB" id="A0A7K0CUY0"/>
<feature type="transmembrane region" description="Helical" evidence="2">
    <location>
        <begin position="396"/>
        <end position="415"/>
    </location>
</feature>
<evidence type="ECO:0000256" key="2">
    <source>
        <dbReference type="SAM" id="Phobius"/>
    </source>
</evidence>
<dbReference type="PANTHER" id="PTHR37826">
    <property type="entry name" value="FLOTILLIN BAND_7_5 DOMAIN PROTEIN"/>
    <property type="match status" value="1"/>
</dbReference>
<proteinExistence type="predicted"/>
<accession>A0A7K0CUY0</accession>